<dbReference type="SUPFAM" id="SSF56024">
    <property type="entry name" value="Phospholipase D/nuclease"/>
    <property type="match status" value="2"/>
</dbReference>
<dbReference type="EC" id="2.7.8.-" evidence="8"/>
<keyword evidence="2" id="KW-1003">Cell membrane</keyword>
<feature type="domain" description="PLD phosphodiesterase" evidence="10">
    <location>
        <begin position="215"/>
        <end position="242"/>
    </location>
</feature>
<reference evidence="11 12" key="1">
    <citation type="submission" date="2019-03" db="EMBL/GenBank/DDBJ databases">
        <title>Seongchinamella monodicae gen. nov., sp. nov., a novel member of the Gammaproteobacteria isolated from a tidal mudflat of beach.</title>
        <authorList>
            <person name="Yang H.G."/>
            <person name="Kang J.W."/>
            <person name="Lee S.D."/>
        </authorList>
    </citation>
    <scope>NUCLEOTIDE SEQUENCE [LARGE SCALE GENOMIC DNA]</scope>
    <source>
        <strain evidence="11 12">GH4-78</strain>
    </source>
</reference>
<comment type="subcellular location">
    <subcellularLocation>
        <location evidence="1">Cell membrane</location>
    </subcellularLocation>
</comment>
<sequence>MKKRNQRLIGTVITMFYIVGILMAMHAALTTRTPTGAVAWTVSLVSMPFVSVPAYAVFGRNRFEGMIEAFEERADEIDRLLAAYRQDLAPWEVPESEAPSWHNAVYRLSDNRLVRGNAVELLIDGDMTFDSILEGIASAERYILFQFYMIHDDGLGRRVKDALAERARAGVKVIVLYDEVGSSGLPTAYVEDMRAAGIEVSSFRPTQGWQNRFQLNFRNHRKMVVVDGRTAWIGGHNVGDEYLGLDPDFSPWRDTHVKIDGPAALQVQLAILSDWYWATRNIPDVDWTPVRSASDNQQVMILPTAPTGQLESASLFFVAALNGAQERIWLSAPYFVPDEAVMKALQLAALRGVDVRVITTGKPDSLPVYLAAFHYIDQLRGLGIRFYAYQPGFLHQKVMLIDDRISSVGTHNFDNRSFRLNFEVTAVIADEKFATGMEAMFERDFVHAQPIDADALDQRPLWWQVGVKLARLAAPVL</sequence>
<dbReference type="InterPro" id="IPR022924">
    <property type="entry name" value="Cardiolipin_synthase"/>
</dbReference>
<dbReference type="NCBIfam" id="TIGR04265">
    <property type="entry name" value="bac_cardiolipin"/>
    <property type="match status" value="1"/>
</dbReference>
<keyword evidence="4 9" id="KW-0812">Transmembrane</keyword>
<dbReference type="SMART" id="SM00155">
    <property type="entry name" value="PLDc"/>
    <property type="match status" value="2"/>
</dbReference>
<dbReference type="Pfam" id="PF13091">
    <property type="entry name" value="PLDc_2"/>
    <property type="match status" value="2"/>
</dbReference>
<evidence type="ECO:0000259" key="10">
    <source>
        <dbReference type="PROSITE" id="PS50035"/>
    </source>
</evidence>
<keyword evidence="12" id="KW-1185">Reference proteome</keyword>
<dbReference type="InterPro" id="IPR001736">
    <property type="entry name" value="PLipase_D/transphosphatidylase"/>
</dbReference>
<evidence type="ECO:0000313" key="11">
    <source>
        <dbReference type="EMBL" id="TDG11834.1"/>
    </source>
</evidence>
<dbReference type="PROSITE" id="PS50035">
    <property type="entry name" value="PLD"/>
    <property type="match status" value="2"/>
</dbReference>
<accession>A0A4R5LND7</accession>
<evidence type="ECO:0000313" key="12">
    <source>
        <dbReference type="Proteomes" id="UP000295554"/>
    </source>
</evidence>
<dbReference type="EMBL" id="SMSE01000004">
    <property type="protein sequence ID" value="TDG11834.1"/>
    <property type="molecule type" value="Genomic_DNA"/>
</dbReference>
<evidence type="ECO:0000256" key="2">
    <source>
        <dbReference type="ARBA" id="ARBA00022475"/>
    </source>
</evidence>
<gene>
    <name evidence="11" type="primary">cls</name>
    <name evidence="11" type="ORF">E2F43_15810</name>
</gene>
<evidence type="ECO:0000256" key="5">
    <source>
        <dbReference type="ARBA" id="ARBA00022737"/>
    </source>
</evidence>
<feature type="transmembrane region" description="Helical" evidence="9">
    <location>
        <begin position="37"/>
        <end position="58"/>
    </location>
</feature>
<evidence type="ECO:0000256" key="3">
    <source>
        <dbReference type="ARBA" id="ARBA00022679"/>
    </source>
</evidence>
<feature type="transmembrane region" description="Helical" evidence="9">
    <location>
        <begin position="12"/>
        <end position="31"/>
    </location>
</feature>
<evidence type="ECO:0000256" key="7">
    <source>
        <dbReference type="ARBA" id="ARBA00023136"/>
    </source>
</evidence>
<evidence type="ECO:0000256" key="1">
    <source>
        <dbReference type="ARBA" id="ARBA00004236"/>
    </source>
</evidence>
<protein>
    <recommendedName>
        <fullName evidence="8">Cardiolipin synthase</fullName>
        <ecNumber evidence="8">2.7.8.-</ecNumber>
    </recommendedName>
</protein>
<evidence type="ECO:0000256" key="4">
    <source>
        <dbReference type="ARBA" id="ARBA00022692"/>
    </source>
</evidence>
<evidence type="ECO:0000256" key="9">
    <source>
        <dbReference type="SAM" id="Phobius"/>
    </source>
</evidence>
<evidence type="ECO:0000256" key="8">
    <source>
        <dbReference type="NCBIfam" id="TIGR04265"/>
    </source>
</evidence>
<dbReference type="PANTHER" id="PTHR21248">
    <property type="entry name" value="CARDIOLIPIN SYNTHASE"/>
    <property type="match status" value="1"/>
</dbReference>
<dbReference type="GO" id="GO:0032049">
    <property type="term" value="P:cardiolipin biosynthetic process"/>
    <property type="evidence" value="ECO:0007669"/>
    <property type="project" value="UniProtKB-UniRule"/>
</dbReference>
<evidence type="ECO:0000256" key="6">
    <source>
        <dbReference type="ARBA" id="ARBA00022989"/>
    </source>
</evidence>
<dbReference type="PANTHER" id="PTHR21248:SF22">
    <property type="entry name" value="PHOSPHOLIPASE D"/>
    <property type="match status" value="1"/>
</dbReference>
<keyword evidence="5" id="KW-0677">Repeat</keyword>
<dbReference type="InterPro" id="IPR025202">
    <property type="entry name" value="PLD-like_dom"/>
</dbReference>
<dbReference type="CDD" id="cd09155">
    <property type="entry name" value="PLDc_PaCLS_like_1"/>
    <property type="match status" value="1"/>
</dbReference>
<proteinExistence type="predicted"/>
<dbReference type="OrthoDB" id="9762009at2"/>
<dbReference type="Proteomes" id="UP000295554">
    <property type="component" value="Unassembled WGS sequence"/>
</dbReference>
<dbReference type="RefSeq" id="WP_133214459.1">
    <property type="nucleotide sequence ID" value="NZ_SMSE01000004.1"/>
</dbReference>
<keyword evidence="3" id="KW-0808">Transferase</keyword>
<keyword evidence="7 9" id="KW-0472">Membrane</keyword>
<comment type="caution">
    <text evidence="11">The sequence shown here is derived from an EMBL/GenBank/DDBJ whole genome shotgun (WGS) entry which is preliminary data.</text>
</comment>
<dbReference type="Gene3D" id="3.30.870.10">
    <property type="entry name" value="Endonuclease Chain A"/>
    <property type="match status" value="2"/>
</dbReference>
<feature type="domain" description="PLD phosphodiesterase" evidence="10">
    <location>
        <begin position="390"/>
        <end position="417"/>
    </location>
</feature>
<dbReference type="AlphaFoldDB" id="A0A4R5LND7"/>
<organism evidence="11 12">
    <name type="scientific">Seongchinamella unica</name>
    <dbReference type="NCBI Taxonomy" id="2547392"/>
    <lineage>
        <taxon>Bacteria</taxon>
        <taxon>Pseudomonadati</taxon>
        <taxon>Pseudomonadota</taxon>
        <taxon>Gammaproteobacteria</taxon>
        <taxon>Cellvibrionales</taxon>
        <taxon>Halieaceae</taxon>
        <taxon>Seongchinamella</taxon>
    </lineage>
</organism>
<name>A0A4R5LND7_9GAMM</name>
<keyword evidence="6 9" id="KW-1133">Transmembrane helix</keyword>
<dbReference type="GO" id="GO:0005886">
    <property type="term" value="C:plasma membrane"/>
    <property type="evidence" value="ECO:0007669"/>
    <property type="project" value="UniProtKB-SubCell"/>
</dbReference>
<dbReference type="GO" id="GO:0008808">
    <property type="term" value="F:cardiolipin synthase activity"/>
    <property type="evidence" value="ECO:0007669"/>
    <property type="project" value="UniProtKB-UniRule"/>
</dbReference>